<evidence type="ECO:0000313" key="2">
    <source>
        <dbReference type="EMBL" id="GAU90886.1"/>
    </source>
</evidence>
<evidence type="ECO:0000313" key="3">
    <source>
        <dbReference type="Proteomes" id="UP000186922"/>
    </source>
</evidence>
<proteinExistence type="predicted"/>
<sequence length="152" mass="16368">MAMGQDAAMVAMAEADTMIVEEIAIETVAILANENGLVTVETDVVVHAVGIEIADGLIGMSGMVGSVVVPRRPDAARLPPNDAILVHQAVLLDTHLVVIDVENKFIIFYSALLFAAYNGSFPCSSLIALLRKSDYGHYALLRTMLRLILPYE</sequence>
<keyword evidence="1" id="KW-0472">Membrane</keyword>
<protein>
    <submittedName>
        <fullName evidence="2">Uncharacterized protein</fullName>
    </submittedName>
</protein>
<accession>A0A1D1UMD6</accession>
<keyword evidence="1" id="KW-1133">Transmembrane helix</keyword>
<keyword evidence="3" id="KW-1185">Reference proteome</keyword>
<dbReference type="EMBL" id="BDGG01000001">
    <property type="protein sequence ID" value="GAU90886.1"/>
    <property type="molecule type" value="Genomic_DNA"/>
</dbReference>
<dbReference type="Proteomes" id="UP000186922">
    <property type="component" value="Unassembled WGS sequence"/>
</dbReference>
<gene>
    <name evidence="2" type="primary">RvY_03243</name>
    <name evidence="2" type="synonym">RvY_03243.2</name>
    <name evidence="2" type="ORF">RvY_03243-2</name>
</gene>
<name>A0A1D1UMD6_RAMVA</name>
<keyword evidence="1" id="KW-0812">Transmembrane</keyword>
<dbReference type="AlphaFoldDB" id="A0A1D1UMD6"/>
<reference evidence="2 3" key="1">
    <citation type="journal article" date="2016" name="Nat. Commun.">
        <title>Extremotolerant tardigrade genome and improved radiotolerance of human cultured cells by tardigrade-unique protein.</title>
        <authorList>
            <person name="Hashimoto T."/>
            <person name="Horikawa D.D."/>
            <person name="Saito Y."/>
            <person name="Kuwahara H."/>
            <person name="Kozuka-Hata H."/>
            <person name="Shin-I T."/>
            <person name="Minakuchi Y."/>
            <person name="Ohishi K."/>
            <person name="Motoyama A."/>
            <person name="Aizu T."/>
            <person name="Enomoto A."/>
            <person name="Kondo K."/>
            <person name="Tanaka S."/>
            <person name="Hara Y."/>
            <person name="Koshikawa S."/>
            <person name="Sagara H."/>
            <person name="Miura T."/>
            <person name="Yokobori S."/>
            <person name="Miyagawa K."/>
            <person name="Suzuki Y."/>
            <person name="Kubo T."/>
            <person name="Oyama M."/>
            <person name="Kohara Y."/>
            <person name="Fujiyama A."/>
            <person name="Arakawa K."/>
            <person name="Katayama T."/>
            <person name="Toyoda A."/>
            <person name="Kunieda T."/>
        </authorList>
    </citation>
    <scope>NUCLEOTIDE SEQUENCE [LARGE SCALE GENOMIC DNA]</scope>
    <source>
        <strain evidence="2 3">YOKOZUNA-1</strain>
    </source>
</reference>
<feature type="transmembrane region" description="Helical" evidence="1">
    <location>
        <begin position="106"/>
        <end position="130"/>
    </location>
</feature>
<evidence type="ECO:0000256" key="1">
    <source>
        <dbReference type="SAM" id="Phobius"/>
    </source>
</evidence>
<comment type="caution">
    <text evidence="2">The sequence shown here is derived from an EMBL/GenBank/DDBJ whole genome shotgun (WGS) entry which is preliminary data.</text>
</comment>
<organism evidence="2 3">
    <name type="scientific">Ramazzottius varieornatus</name>
    <name type="common">Water bear</name>
    <name type="synonym">Tardigrade</name>
    <dbReference type="NCBI Taxonomy" id="947166"/>
    <lineage>
        <taxon>Eukaryota</taxon>
        <taxon>Metazoa</taxon>
        <taxon>Ecdysozoa</taxon>
        <taxon>Tardigrada</taxon>
        <taxon>Eutardigrada</taxon>
        <taxon>Parachela</taxon>
        <taxon>Hypsibioidea</taxon>
        <taxon>Ramazzottiidae</taxon>
        <taxon>Ramazzottius</taxon>
    </lineage>
</organism>